<evidence type="ECO:0000259" key="5">
    <source>
        <dbReference type="PROSITE" id="PS51005"/>
    </source>
</evidence>
<evidence type="ECO:0000313" key="6">
    <source>
        <dbReference type="EMBL" id="KAJ4829208.1"/>
    </source>
</evidence>
<evidence type="ECO:0000256" key="2">
    <source>
        <dbReference type="ARBA" id="ARBA00023125"/>
    </source>
</evidence>
<comment type="caution">
    <text evidence="6">The sequence shown here is derived from an EMBL/GenBank/DDBJ whole genome shotgun (WGS) entry which is preliminary data.</text>
</comment>
<dbReference type="InterPro" id="IPR036093">
    <property type="entry name" value="NAC_dom_sf"/>
</dbReference>
<evidence type="ECO:0000313" key="7">
    <source>
        <dbReference type="Proteomes" id="UP001141552"/>
    </source>
</evidence>
<dbReference type="EMBL" id="JAKUCV010005956">
    <property type="protein sequence ID" value="KAJ4829208.1"/>
    <property type="molecule type" value="Genomic_DNA"/>
</dbReference>
<keyword evidence="1" id="KW-0805">Transcription regulation</keyword>
<protein>
    <recommendedName>
        <fullName evidence="5">NAC domain-containing protein</fullName>
    </recommendedName>
</protein>
<dbReference type="SUPFAM" id="SSF101941">
    <property type="entry name" value="NAC domain"/>
    <property type="match status" value="2"/>
</dbReference>
<dbReference type="Pfam" id="PF02365">
    <property type="entry name" value="NAM"/>
    <property type="match status" value="2"/>
</dbReference>
<organism evidence="6 7">
    <name type="scientific">Turnera subulata</name>
    <dbReference type="NCBI Taxonomy" id="218843"/>
    <lineage>
        <taxon>Eukaryota</taxon>
        <taxon>Viridiplantae</taxon>
        <taxon>Streptophyta</taxon>
        <taxon>Embryophyta</taxon>
        <taxon>Tracheophyta</taxon>
        <taxon>Spermatophyta</taxon>
        <taxon>Magnoliopsida</taxon>
        <taxon>eudicotyledons</taxon>
        <taxon>Gunneridae</taxon>
        <taxon>Pentapetalae</taxon>
        <taxon>rosids</taxon>
        <taxon>fabids</taxon>
        <taxon>Malpighiales</taxon>
        <taxon>Passifloraceae</taxon>
        <taxon>Turnera</taxon>
    </lineage>
</organism>
<keyword evidence="7" id="KW-1185">Reference proteome</keyword>
<feature type="domain" description="NAC" evidence="5">
    <location>
        <begin position="11"/>
        <end position="199"/>
    </location>
</feature>
<dbReference type="GO" id="GO:0003677">
    <property type="term" value="F:DNA binding"/>
    <property type="evidence" value="ECO:0007669"/>
    <property type="project" value="UniProtKB-KW"/>
</dbReference>
<reference evidence="6" key="1">
    <citation type="submission" date="2022-02" db="EMBL/GenBank/DDBJ databases">
        <authorList>
            <person name="Henning P.M."/>
            <person name="McCubbin A.G."/>
            <person name="Shore J.S."/>
        </authorList>
    </citation>
    <scope>NUCLEOTIDE SEQUENCE</scope>
    <source>
        <strain evidence="6">F60SS</strain>
        <tissue evidence="6">Leaves</tissue>
    </source>
</reference>
<evidence type="ECO:0000256" key="4">
    <source>
        <dbReference type="ARBA" id="ARBA00023242"/>
    </source>
</evidence>
<evidence type="ECO:0000256" key="1">
    <source>
        <dbReference type="ARBA" id="ARBA00023015"/>
    </source>
</evidence>
<evidence type="ECO:0000256" key="3">
    <source>
        <dbReference type="ARBA" id="ARBA00023163"/>
    </source>
</evidence>
<keyword evidence="2" id="KW-0238">DNA-binding</keyword>
<dbReference type="PANTHER" id="PTHR31719">
    <property type="entry name" value="NAC TRANSCRIPTION FACTOR 56"/>
    <property type="match status" value="1"/>
</dbReference>
<dbReference type="InterPro" id="IPR003441">
    <property type="entry name" value="NAC-dom"/>
</dbReference>
<keyword evidence="4" id="KW-0539">Nucleus</keyword>
<name>A0A9Q0FD03_9ROSI</name>
<dbReference type="AlphaFoldDB" id="A0A9Q0FD03"/>
<reference evidence="6" key="2">
    <citation type="journal article" date="2023" name="Plants (Basel)">
        <title>Annotation of the Turnera subulata (Passifloraceae) Draft Genome Reveals the S-Locus Evolved after the Divergence of Turneroideae from Passifloroideae in a Stepwise Manner.</title>
        <authorList>
            <person name="Henning P.M."/>
            <person name="Roalson E.H."/>
            <person name="Mir W."/>
            <person name="McCubbin A.G."/>
            <person name="Shore J.S."/>
        </authorList>
    </citation>
    <scope>NUCLEOTIDE SEQUENCE</scope>
    <source>
        <strain evidence="6">F60SS</strain>
    </source>
</reference>
<sequence length="385" mass="43690">MDGNPISGIILPPGFRFHPSDVELIIHYLQNKVCSRPLPASVIAEIDLYKYSPWELPSIYSFNFPLLCNIVYYCVLIKQKIILSTELTRYSVSFSLTILYDNREGSIWRRGMIESTQMEQGQIELLDQATGTDKPVLASATKAIGVKKALVFYAGRPPRGLKTDWVMHEYRLLDTMVKPSRSKGSMRLDEWVLCRVRQKGSILRNITDETPDRPSKEFVKYSSNIEELDPANRSCNYEMIADCLKKDCQLLASILAGQALPPLAASPSASLQNSNKDNSFLPFYEDGRDKVHSSITVSHLDNHNPLSRKTNDVDRYDESQLPPYYKKLYRGDRNVNLLPNETLPNLDVNYYMEDQPQSDFYHLSPAGPITAGGHSSSLKWRGRVS</sequence>
<keyword evidence="3" id="KW-0804">Transcription</keyword>
<dbReference type="GO" id="GO:0006355">
    <property type="term" value="P:regulation of DNA-templated transcription"/>
    <property type="evidence" value="ECO:0007669"/>
    <property type="project" value="InterPro"/>
</dbReference>
<dbReference type="Gene3D" id="2.170.150.80">
    <property type="entry name" value="NAC domain"/>
    <property type="match status" value="1"/>
</dbReference>
<accession>A0A9Q0FD03</accession>
<dbReference type="PROSITE" id="PS51005">
    <property type="entry name" value="NAC"/>
    <property type="match status" value="1"/>
</dbReference>
<dbReference type="PANTHER" id="PTHR31719:SF157">
    <property type="entry name" value="NAC TRANSCRIPTION FACTOR-LIKE PROTEIN"/>
    <property type="match status" value="1"/>
</dbReference>
<dbReference type="Proteomes" id="UP001141552">
    <property type="component" value="Unassembled WGS sequence"/>
</dbReference>
<proteinExistence type="predicted"/>
<gene>
    <name evidence="6" type="ORF">Tsubulata_024516</name>
</gene>
<feature type="non-terminal residue" evidence="6">
    <location>
        <position position="385"/>
    </location>
</feature>